<dbReference type="EMBL" id="LT670844">
    <property type="protein sequence ID" value="SHL12284.1"/>
    <property type="molecule type" value="Genomic_DNA"/>
</dbReference>
<evidence type="ECO:0000313" key="2">
    <source>
        <dbReference type="EMBL" id="SHL12284.1"/>
    </source>
</evidence>
<protein>
    <submittedName>
        <fullName evidence="2">Uncharacterized protein</fullName>
    </submittedName>
</protein>
<accession>A0A1M6Y297</accession>
<reference evidence="2 3" key="1">
    <citation type="submission" date="2016-11" db="EMBL/GenBank/DDBJ databases">
        <authorList>
            <person name="Jaros S."/>
            <person name="Januszkiewicz K."/>
            <person name="Wedrychowicz H."/>
        </authorList>
    </citation>
    <scope>NUCLEOTIDE SEQUENCE [LARGE SCALE GENOMIC DNA]</scope>
    <source>
        <strain evidence="2 3">GAS499</strain>
    </source>
</reference>
<dbReference type="AlphaFoldDB" id="A0A1M6Y297"/>
<evidence type="ECO:0000313" key="3">
    <source>
        <dbReference type="Proteomes" id="UP000189935"/>
    </source>
</evidence>
<name>A0A1M6Y297_9BRAD</name>
<dbReference type="Proteomes" id="UP000189935">
    <property type="component" value="Chromosome I"/>
</dbReference>
<proteinExistence type="predicted"/>
<organism evidence="2 3">
    <name type="scientific">Bradyrhizobium lablabi</name>
    <dbReference type="NCBI Taxonomy" id="722472"/>
    <lineage>
        <taxon>Bacteria</taxon>
        <taxon>Pseudomonadati</taxon>
        <taxon>Pseudomonadota</taxon>
        <taxon>Alphaproteobacteria</taxon>
        <taxon>Hyphomicrobiales</taxon>
        <taxon>Nitrobacteraceae</taxon>
        <taxon>Bradyrhizobium</taxon>
    </lineage>
</organism>
<feature type="compositionally biased region" description="Basic and acidic residues" evidence="1">
    <location>
        <begin position="1"/>
        <end position="10"/>
    </location>
</feature>
<sequence>MPQNGDNDRSRRSKSTDPPPTSPPASWPALVWSILTHPRIWPATGIGLALIGTAGMLLQAAGYDPLALIGISQTRFSEKLPKKDPPFKIAYFQRQMQIREWSDWHKGTGTETTVYDRVVHEDTIVFQPIHNTITFRDRSTVRGRIFVDYILGGKLQITNKEEYEDWSNRSIVEYQVVIPPPPDGTDSILLRRFSYENNLPREDRTPSQAGLRVPADSNTVEAILNFSLLDVKIRPTLVECRIGVPSEKGGLEERISNVERLGDPAQSIFYCGDKNLSAGSQVIFQWFWPDPAKKG</sequence>
<feature type="region of interest" description="Disordered" evidence="1">
    <location>
        <begin position="1"/>
        <end position="24"/>
    </location>
</feature>
<evidence type="ECO:0000256" key="1">
    <source>
        <dbReference type="SAM" id="MobiDB-lite"/>
    </source>
</evidence>
<gene>
    <name evidence="2" type="ORF">SAMN05444159_5052</name>
</gene>